<dbReference type="RefSeq" id="WP_085270568.1">
    <property type="nucleotide sequence ID" value="NZ_AP022614.1"/>
</dbReference>
<dbReference type="PANTHER" id="PTHR10357:SF210">
    <property type="entry name" value="MALTODEXTRIN GLUCOSIDASE"/>
    <property type="match status" value="1"/>
</dbReference>
<gene>
    <name evidence="4" type="ORF">MPRM_13550</name>
</gene>
<dbReference type="AlphaFoldDB" id="A0A7I7YSE3"/>
<keyword evidence="1" id="KW-0378">Hydrolase</keyword>
<evidence type="ECO:0000256" key="2">
    <source>
        <dbReference type="ARBA" id="ARBA00023235"/>
    </source>
</evidence>
<dbReference type="CDD" id="cd11354">
    <property type="entry name" value="AmyAc_bac_CMD_like"/>
    <property type="match status" value="1"/>
</dbReference>
<dbReference type="GO" id="GO:0016798">
    <property type="term" value="F:hydrolase activity, acting on glycosyl bonds"/>
    <property type="evidence" value="ECO:0007669"/>
    <property type="project" value="UniProtKB-KW"/>
</dbReference>
<dbReference type="InterPro" id="IPR006047">
    <property type="entry name" value="GH13_cat_dom"/>
</dbReference>
<dbReference type="InterPro" id="IPR017853">
    <property type="entry name" value="GH"/>
</dbReference>
<dbReference type="SMART" id="SM00642">
    <property type="entry name" value="Aamy"/>
    <property type="match status" value="1"/>
</dbReference>
<organism evidence="4 5">
    <name type="scientific">Mycobacterium parmense</name>
    <dbReference type="NCBI Taxonomy" id="185642"/>
    <lineage>
        <taxon>Bacteria</taxon>
        <taxon>Bacillati</taxon>
        <taxon>Actinomycetota</taxon>
        <taxon>Actinomycetes</taxon>
        <taxon>Mycobacteriales</taxon>
        <taxon>Mycobacteriaceae</taxon>
        <taxon>Mycobacterium</taxon>
        <taxon>Mycobacterium simiae complex</taxon>
    </lineage>
</organism>
<keyword evidence="3" id="KW-0326">Glycosidase</keyword>
<evidence type="ECO:0000313" key="5">
    <source>
        <dbReference type="Proteomes" id="UP000467105"/>
    </source>
</evidence>
<sequence>MTRPVTGPAWVEHAIWWQVYPLGFVGAFPASPSFGPPQPGEHRLRRLVDWFDHAIALGASGVALGPVFASRTHGYDTTDHYRIDPRLGDDADFDHLVAEGRRRGLRILLDGVFNHVGVDFQRYREASGDGAAARWFRGRPGRFDTFEGHGDLIALNHDNPEVIDYTVDVLCHWLARGASGWRLDAAYAVPERFWASVLPRVRERHPDAWFVAELIHGDYSAVVDAATFDSATQYELWKAIWSSLNDGNFFELDWALQRHNEFLTRFSPLTFVGNHDVTRIASRLERREHVAHALVLALTVGGVPSIYAGDELGFLGVKEERFGGDDAVRPEFGSPPVPLDAMGAETWALHQFLVGLRRRNPWLHAASTSALRLENRCYVYETRRGDDVLLVALNIDDEPLRLRPAEVGVSRARVVGGSAAPPPELVDEVVVEPHGWRILGPA</sequence>
<dbReference type="GO" id="GO:0016853">
    <property type="term" value="F:isomerase activity"/>
    <property type="evidence" value="ECO:0007669"/>
    <property type="project" value="UniProtKB-KW"/>
</dbReference>
<evidence type="ECO:0000313" key="4">
    <source>
        <dbReference type="EMBL" id="BBZ44074.1"/>
    </source>
</evidence>
<dbReference type="Pfam" id="PF00128">
    <property type="entry name" value="Alpha-amylase"/>
    <property type="match status" value="1"/>
</dbReference>
<evidence type="ECO:0000256" key="3">
    <source>
        <dbReference type="ARBA" id="ARBA00023295"/>
    </source>
</evidence>
<dbReference type="GO" id="GO:0005975">
    <property type="term" value="P:carbohydrate metabolic process"/>
    <property type="evidence" value="ECO:0007669"/>
    <property type="project" value="InterPro"/>
</dbReference>
<dbReference type="Proteomes" id="UP000467105">
    <property type="component" value="Chromosome"/>
</dbReference>
<name>A0A7I7YSE3_9MYCO</name>
<dbReference type="EMBL" id="AP022614">
    <property type="protein sequence ID" value="BBZ44074.1"/>
    <property type="molecule type" value="Genomic_DNA"/>
</dbReference>
<protein>
    <submittedName>
        <fullName evidence="4">Alpha-amylase</fullName>
    </submittedName>
</protein>
<dbReference type="OrthoDB" id="9802433at2"/>
<dbReference type="SUPFAM" id="SSF51445">
    <property type="entry name" value="(Trans)glycosidases"/>
    <property type="match status" value="1"/>
</dbReference>
<reference evidence="4 5" key="1">
    <citation type="journal article" date="2019" name="Emerg. Microbes Infect.">
        <title>Comprehensive subspecies identification of 175 nontuberculous mycobacteria species based on 7547 genomic profiles.</title>
        <authorList>
            <person name="Matsumoto Y."/>
            <person name="Kinjo T."/>
            <person name="Motooka D."/>
            <person name="Nabeya D."/>
            <person name="Jung N."/>
            <person name="Uechi K."/>
            <person name="Horii T."/>
            <person name="Iida T."/>
            <person name="Fujita J."/>
            <person name="Nakamura S."/>
        </authorList>
    </citation>
    <scope>NUCLEOTIDE SEQUENCE [LARGE SCALE GENOMIC DNA]</scope>
    <source>
        <strain evidence="4 5">JCM 14742</strain>
    </source>
</reference>
<evidence type="ECO:0000256" key="1">
    <source>
        <dbReference type="ARBA" id="ARBA00022801"/>
    </source>
</evidence>
<dbReference type="Gene3D" id="3.20.20.80">
    <property type="entry name" value="Glycosidases"/>
    <property type="match status" value="1"/>
</dbReference>
<keyword evidence="5" id="KW-1185">Reference proteome</keyword>
<keyword evidence="2" id="KW-0413">Isomerase</keyword>
<dbReference type="PANTHER" id="PTHR10357">
    <property type="entry name" value="ALPHA-AMYLASE FAMILY MEMBER"/>
    <property type="match status" value="1"/>
</dbReference>
<proteinExistence type="predicted"/>
<accession>A0A7I7YSE3</accession>